<gene>
    <name evidence="1" type="ORF">PROQFM164_S03g000578</name>
</gene>
<dbReference type="AlphaFoldDB" id="W6QI43"/>
<dbReference type="EMBL" id="HG792017">
    <property type="protein sequence ID" value="CDM33854.1"/>
    <property type="molecule type" value="Genomic_DNA"/>
</dbReference>
<evidence type="ECO:0000313" key="2">
    <source>
        <dbReference type="Proteomes" id="UP000030686"/>
    </source>
</evidence>
<evidence type="ECO:0000313" key="1">
    <source>
        <dbReference type="EMBL" id="CDM33854.1"/>
    </source>
</evidence>
<accession>W6QI43</accession>
<sequence>MLVGRGRGRAELIEKLLRDFDGADPLLTKDGSTDISRLISVNCLSVLSSHSNTV</sequence>
<keyword evidence="2" id="KW-1185">Reference proteome</keyword>
<proteinExistence type="predicted"/>
<organism evidence="1 2">
    <name type="scientific">Penicillium roqueforti (strain FM164)</name>
    <dbReference type="NCBI Taxonomy" id="1365484"/>
    <lineage>
        <taxon>Eukaryota</taxon>
        <taxon>Fungi</taxon>
        <taxon>Dikarya</taxon>
        <taxon>Ascomycota</taxon>
        <taxon>Pezizomycotina</taxon>
        <taxon>Eurotiomycetes</taxon>
        <taxon>Eurotiomycetidae</taxon>
        <taxon>Eurotiales</taxon>
        <taxon>Aspergillaceae</taxon>
        <taxon>Penicillium</taxon>
    </lineage>
</organism>
<reference evidence="1" key="1">
    <citation type="journal article" date="2014" name="Nat. Commun.">
        <title>Multiple recent horizontal transfers of a large genomic region in cheese making fungi.</title>
        <authorList>
            <person name="Cheeseman K."/>
            <person name="Ropars J."/>
            <person name="Renault P."/>
            <person name="Dupont J."/>
            <person name="Gouzy J."/>
            <person name="Branca A."/>
            <person name="Abraham A.L."/>
            <person name="Ceppi M."/>
            <person name="Conseiller E."/>
            <person name="Debuchy R."/>
            <person name="Malagnac F."/>
            <person name="Goarin A."/>
            <person name="Silar P."/>
            <person name="Lacoste S."/>
            <person name="Sallet E."/>
            <person name="Bensimon A."/>
            <person name="Giraud T."/>
            <person name="Brygoo Y."/>
        </authorList>
    </citation>
    <scope>NUCLEOTIDE SEQUENCE [LARGE SCALE GENOMIC DNA]</scope>
    <source>
        <strain evidence="1">FM164</strain>
    </source>
</reference>
<dbReference type="STRING" id="1365484.W6QI43"/>
<protein>
    <submittedName>
        <fullName evidence="1">Genomic scaffold, ProqFM164S03</fullName>
    </submittedName>
</protein>
<name>W6QI43_PENRF</name>
<dbReference type="Proteomes" id="UP000030686">
    <property type="component" value="Unassembled WGS sequence"/>
</dbReference>